<keyword evidence="4 6" id="KW-1133">Transmembrane helix</keyword>
<dbReference type="AlphaFoldDB" id="A0AAJ0LX36"/>
<feature type="transmembrane region" description="Helical" evidence="6">
    <location>
        <begin position="115"/>
        <end position="137"/>
    </location>
</feature>
<keyword evidence="3 6" id="KW-0812">Transmembrane</keyword>
<dbReference type="SUPFAM" id="SSF103473">
    <property type="entry name" value="MFS general substrate transporter"/>
    <property type="match status" value="1"/>
</dbReference>
<evidence type="ECO:0000313" key="8">
    <source>
        <dbReference type="Proteomes" id="UP001271007"/>
    </source>
</evidence>
<dbReference type="EMBL" id="JAWDJX010000001">
    <property type="protein sequence ID" value="KAK3058605.1"/>
    <property type="molecule type" value="Genomic_DNA"/>
</dbReference>
<proteinExistence type="predicted"/>
<dbReference type="FunFam" id="1.20.1250.20:FF:000057">
    <property type="entry name" value="MFS general substrate transporter"/>
    <property type="match status" value="1"/>
</dbReference>
<organism evidence="7 8">
    <name type="scientific">Extremus antarcticus</name>
    <dbReference type="NCBI Taxonomy" id="702011"/>
    <lineage>
        <taxon>Eukaryota</taxon>
        <taxon>Fungi</taxon>
        <taxon>Dikarya</taxon>
        <taxon>Ascomycota</taxon>
        <taxon>Pezizomycotina</taxon>
        <taxon>Dothideomycetes</taxon>
        <taxon>Dothideomycetidae</taxon>
        <taxon>Mycosphaerellales</taxon>
        <taxon>Extremaceae</taxon>
        <taxon>Extremus</taxon>
    </lineage>
</organism>
<feature type="transmembrane region" description="Helical" evidence="6">
    <location>
        <begin position="280"/>
        <end position="308"/>
    </location>
</feature>
<dbReference type="PANTHER" id="PTHR43791:SF23">
    <property type="entry name" value="MAJOR FACILITATOR SUPERFAMILY (MFS) PROFILE DOMAIN-CONTAINING PROTEIN"/>
    <property type="match status" value="1"/>
</dbReference>
<feature type="transmembrane region" description="Helical" evidence="6">
    <location>
        <begin position="175"/>
        <end position="195"/>
    </location>
</feature>
<sequence length="361" mass="40079">MADIKSSASQIEGLDKPKQDVEILPEVLQGRSQDDLARLGRKTTLKLDLIIMRAMTTLYITNYLDRQNVAAANLAGITEDLNLSATQYQTVISILFVGYSPIEPRRLKDQVSGHIHLSAVFIWGTISACTAAVHSFGGLLACRFFLGLVEAAFFPGAFYYISMFYNRKQIAFRTAILYSGSQLGNAFGTLLAIGIMKLDGYHGIAGWRWLFLIEGIITIGFAVIFGLYLPNHPQKIMGLNEEERAWLRWNYETDQKQQDDSSEVTAKQGLMMAVTDPKTWLLCGTLYATYTAAAVNNFFPTVVLGLGFSRNKSYGLTAPPFILCVFCMLLNGFHSDKVSRDIKLAYESPLTSRRNKSASGT</sequence>
<comment type="caution">
    <text evidence="7">The sequence shown here is derived from an EMBL/GenBank/DDBJ whole genome shotgun (WGS) entry which is preliminary data.</text>
</comment>
<evidence type="ECO:0000256" key="3">
    <source>
        <dbReference type="ARBA" id="ARBA00022692"/>
    </source>
</evidence>
<dbReference type="GO" id="GO:0022857">
    <property type="term" value="F:transmembrane transporter activity"/>
    <property type="evidence" value="ECO:0007669"/>
    <property type="project" value="InterPro"/>
</dbReference>
<evidence type="ECO:0000256" key="1">
    <source>
        <dbReference type="ARBA" id="ARBA00004141"/>
    </source>
</evidence>
<feature type="transmembrane region" description="Helical" evidence="6">
    <location>
        <begin position="143"/>
        <end position="163"/>
    </location>
</feature>
<gene>
    <name evidence="7" type="ORF">LTR09_000169</name>
</gene>
<dbReference type="GO" id="GO:0016020">
    <property type="term" value="C:membrane"/>
    <property type="evidence" value="ECO:0007669"/>
    <property type="project" value="UniProtKB-SubCell"/>
</dbReference>
<dbReference type="InterPro" id="IPR011701">
    <property type="entry name" value="MFS"/>
</dbReference>
<keyword evidence="5 6" id="KW-0472">Membrane</keyword>
<evidence type="ECO:0000256" key="2">
    <source>
        <dbReference type="ARBA" id="ARBA00022448"/>
    </source>
</evidence>
<evidence type="ECO:0000313" key="7">
    <source>
        <dbReference type="EMBL" id="KAK3058605.1"/>
    </source>
</evidence>
<dbReference type="Pfam" id="PF07690">
    <property type="entry name" value="MFS_1"/>
    <property type="match status" value="1"/>
</dbReference>
<dbReference type="Proteomes" id="UP001271007">
    <property type="component" value="Unassembled WGS sequence"/>
</dbReference>
<reference evidence="7" key="1">
    <citation type="submission" date="2023-04" db="EMBL/GenBank/DDBJ databases">
        <title>Black Yeasts Isolated from many extreme environments.</title>
        <authorList>
            <person name="Coleine C."/>
            <person name="Stajich J.E."/>
            <person name="Selbmann L."/>
        </authorList>
    </citation>
    <scope>NUCLEOTIDE SEQUENCE</scope>
    <source>
        <strain evidence="7">CCFEE 5312</strain>
    </source>
</reference>
<feature type="transmembrane region" description="Helical" evidence="6">
    <location>
        <begin position="314"/>
        <end position="333"/>
    </location>
</feature>
<evidence type="ECO:0000256" key="6">
    <source>
        <dbReference type="SAM" id="Phobius"/>
    </source>
</evidence>
<comment type="subcellular location">
    <subcellularLocation>
        <location evidence="1">Membrane</location>
        <topology evidence="1">Multi-pass membrane protein</topology>
    </subcellularLocation>
</comment>
<dbReference type="Gene3D" id="1.20.1250.20">
    <property type="entry name" value="MFS general substrate transporter like domains"/>
    <property type="match status" value="1"/>
</dbReference>
<evidence type="ECO:0000256" key="5">
    <source>
        <dbReference type="ARBA" id="ARBA00023136"/>
    </source>
</evidence>
<protein>
    <recommendedName>
        <fullName evidence="9">Major facilitator superfamily (MFS) profile domain-containing protein</fullName>
    </recommendedName>
</protein>
<feature type="transmembrane region" description="Helical" evidence="6">
    <location>
        <begin position="207"/>
        <end position="229"/>
    </location>
</feature>
<keyword evidence="8" id="KW-1185">Reference proteome</keyword>
<evidence type="ECO:0008006" key="9">
    <source>
        <dbReference type="Google" id="ProtNLM"/>
    </source>
</evidence>
<accession>A0AAJ0LX36</accession>
<dbReference type="PANTHER" id="PTHR43791">
    <property type="entry name" value="PERMEASE-RELATED"/>
    <property type="match status" value="1"/>
</dbReference>
<keyword evidence="2" id="KW-0813">Transport</keyword>
<dbReference type="InterPro" id="IPR036259">
    <property type="entry name" value="MFS_trans_sf"/>
</dbReference>
<evidence type="ECO:0000256" key="4">
    <source>
        <dbReference type="ARBA" id="ARBA00022989"/>
    </source>
</evidence>
<name>A0AAJ0LX36_9PEZI</name>